<dbReference type="Gene3D" id="3.40.50.720">
    <property type="entry name" value="NAD(P)-binding Rossmann-like Domain"/>
    <property type="match status" value="1"/>
</dbReference>
<dbReference type="AlphaFoldDB" id="A0A7Z2G984"/>
<name>A0A7Z2G984_9BURK</name>
<dbReference type="InterPro" id="IPR036291">
    <property type="entry name" value="NAD(P)-bd_dom_sf"/>
</dbReference>
<keyword evidence="5" id="KW-1185">Reference proteome</keyword>
<dbReference type="NCBIfam" id="NF006114">
    <property type="entry name" value="PRK08263.1"/>
    <property type="match status" value="1"/>
</dbReference>
<dbReference type="NCBIfam" id="NF004824">
    <property type="entry name" value="PRK06180.1"/>
    <property type="match status" value="1"/>
</dbReference>
<dbReference type="KEGG" id="pacp:FAZ97_20995"/>
<dbReference type="InterPro" id="IPR051911">
    <property type="entry name" value="SDR_oxidoreductase"/>
</dbReference>
<gene>
    <name evidence="4" type="ORF">FAZ97_20995</name>
</gene>
<evidence type="ECO:0000256" key="1">
    <source>
        <dbReference type="ARBA" id="ARBA00006484"/>
    </source>
</evidence>
<dbReference type="SUPFAM" id="SSF51735">
    <property type="entry name" value="NAD(P)-binding Rossmann-fold domains"/>
    <property type="match status" value="1"/>
</dbReference>
<dbReference type="InterPro" id="IPR002347">
    <property type="entry name" value="SDR_fam"/>
</dbReference>
<dbReference type="Pfam" id="PF00106">
    <property type="entry name" value="adh_short"/>
    <property type="match status" value="1"/>
</dbReference>
<comment type="similarity">
    <text evidence="1 3">Belongs to the short-chain dehydrogenases/reductases (SDR) family.</text>
</comment>
<dbReference type="PANTHER" id="PTHR43976:SF16">
    <property type="entry name" value="SHORT-CHAIN DEHYDROGENASE_REDUCTASE FAMILY PROTEIN"/>
    <property type="match status" value="1"/>
</dbReference>
<dbReference type="Proteomes" id="UP000434209">
    <property type="component" value="Chromosome 2"/>
</dbReference>
<dbReference type="GO" id="GO:0016491">
    <property type="term" value="F:oxidoreductase activity"/>
    <property type="evidence" value="ECO:0007669"/>
    <property type="project" value="UniProtKB-KW"/>
</dbReference>
<evidence type="ECO:0000313" key="5">
    <source>
        <dbReference type="Proteomes" id="UP000434209"/>
    </source>
</evidence>
<organism evidence="4 5">
    <name type="scientific">Paraburkholderia acidiphila</name>
    <dbReference type="NCBI Taxonomy" id="2571747"/>
    <lineage>
        <taxon>Bacteria</taxon>
        <taxon>Pseudomonadati</taxon>
        <taxon>Pseudomonadota</taxon>
        <taxon>Betaproteobacteria</taxon>
        <taxon>Burkholderiales</taxon>
        <taxon>Burkholderiaceae</taxon>
        <taxon>Paraburkholderia</taxon>
    </lineage>
</organism>
<dbReference type="PRINTS" id="PR00081">
    <property type="entry name" value="GDHRDH"/>
</dbReference>
<evidence type="ECO:0000313" key="4">
    <source>
        <dbReference type="EMBL" id="QGZ57389.1"/>
    </source>
</evidence>
<reference evidence="4 5" key="1">
    <citation type="submission" date="2019-12" db="EMBL/GenBank/DDBJ databases">
        <title>Paraburkholderia acidiphila 7Q-K02 sp. nov and Paraburkholderia acidisoli DHF22 sp. nov., two strains isolated from forest soil.</title>
        <authorList>
            <person name="Gao Z."/>
            <person name="Qiu L."/>
        </authorList>
    </citation>
    <scope>NUCLEOTIDE SEQUENCE [LARGE SCALE GENOMIC DNA]</scope>
    <source>
        <strain evidence="4 5">7Q-K02</strain>
    </source>
</reference>
<evidence type="ECO:0000256" key="3">
    <source>
        <dbReference type="RuleBase" id="RU000363"/>
    </source>
</evidence>
<dbReference type="EMBL" id="CP046910">
    <property type="protein sequence ID" value="QGZ57389.1"/>
    <property type="molecule type" value="Genomic_DNA"/>
</dbReference>
<dbReference type="RefSeq" id="WP_158760335.1">
    <property type="nucleotide sequence ID" value="NZ_CP046910.1"/>
</dbReference>
<dbReference type="CDD" id="cd05374">
    <property type="entry name" value="17beta-HSD-like_SDR_c"/>
    <property type="match status" value="1"/>
</dbReference>
<dbReference type="PRINTS" id="PR00080">
    <property type="entry name" value="SDRFAMILY"/>
</dbReference>
<protein>
    <submittedName>
        <fullName evidence="4">SDR family NAD(P)-dependent oxidoreductase</fullName>
    </submittedName>
</protein>
<keyword evidence="2" id="KW-0560">Oxidoreductase</keyword>
<sequence>MSVDSPNASPVWFVTGCSTGFGRELARAVLARGWRCVASARNKASLDDLAPEAGDRLLPVSLDVTDAAQIDAAVAAAHKQFGAIDVLVNNAGYGYQSSIEEGEEREIRAQFDANAFGLFALTRAVLPGMRARRKGHVINITSVAGLAGFPGSGYYAASKHAVEGFSDSLLAEVGPLGIKVTCVEPGPFRTDWAGRSLVQTPSHIEDYAETAGARMKRTAEGSGHQPGDPVRAAQAMIHIAQADNPPRHLVLGAFGVDAVANRLRAALADIETWRELSLGTDFPAGSGQA</sequence>
<dbReference type="PANTHER" id="PTHR43976">
    <property type="entry name" value="SHORT CHAIN DEHYDROGENASE"/>
    <property type="match status" value="1"/>
</dbReference>
<accession>A0A7Z2G984</accession>
<proteinExistence type="inferred from homology"/>
<evidence type="ECO:0000256" key="2">
    <source>
        <dbReference type="ARBA" id="ARBA00023002"/>
    </source>
</evidence>
<dbReference type="OrthoDB" id="9789083at2"/>